<evidence type="ECO:0000313" key="2">
    <source>
        <dbReference type="EMBL" id="DAF48994.1"/>
    </source>
</evidence>
<protein>
    <submittedName>
        <fullName evidence="2">Uncharacterized protein</fullName>
    </submittedName>
</protein>
<name>A0A8S5SE71_9CAUD</name>
<evidence type="ECO:0000256" key="1">
    <source>
        <dbReference type="SAM" id="MobiDB-lite"/>
    </source>
</evidence>
<reference evidence="2" key="1">
    <citation type="journal article" date="2021" name="Proc. Natl. Acad. Sci. U.S.A.">
        <title>A Catalog of Tens of Thousands of Viruses from Human Metagenomes Reveals Hidden Associations with Chronic Diseases.</title>
        <authorList>
            <person name="Tisza M.J."/>
            <person name="Buck C.B."/>
        </authorList>
    </citation>
    <scope>NUCLEOTIDE SEQUENCE</scope>
    <source>
        <strain evidence="2">Ctnpt50</strain>
    </source>
</reference>
<organism evidence="2">
    <name type="scientific">Siphoviridae sp. ctnpt50</name>
    <dbReference type="NCBI Taxonomy" id="2827941"/>
    <lineage>
        <taxon>Viruses</taxon>
        <taxon>Duplodnaviria</taxon>
        <taxon>Heunggongvirae</taxon>
        <taxon>Uroviricota</taxon>
        <taxon>Caudoviricetes</taxon>
    </lineage>
</organism>
<feature type="region of interest" description="Disordered" evidence="1">
    <location>
        <begin position="154"/>
        <end position="176"/>
    </location>
</feature>
<accession>A0A8S5SE71</accession>
<dbReference type="EMBL" id="BK032577">
    <property type="protein sequence ID" value="DAF48994.1"/>
    <property type="molecule type" value="Genomic_DNA"/>
</dbReference>
<proteinExistence type="predicted"/>
<sequence>MMVECFCGCRNKIEQSCAYKIVLGGTRKVYFLNEQHYLRWQDKNSAKSNKIDEKEFTPIYDAVLDICGGKFTGRTIVWKEYLTWKEAVDGNGNKVKWYLTENKRSLSETLKKKHFESDFGMIKYLSAIVKSNVTQYRSNEYMSLPLKESESQVKENTAVIPNSKRRKSLAELEDEA</sequence>